<dbReference type="PANTHER" id="PTHR30536">
    <property type="entry name" value="ALTRONATE/GALACTARATE DEHYDRATASE"/>
    <property type="match status" value="1"/>
</dbReference>
<dbReference type="InterPro" id="IPR013974">
    <property type="entry name" value="SAF"/>
</dbReference>
<dbReference type="InterPro" id="IPR044144">
    <property type="entry name" value="SAF_UxaA/GarD"/>
</dbReference>
<name>A0ABR7Z1D2_9PSED</name>
<evidence type="ECO:0000256" key="2">
    <source>
        <dbReference type="ARBA" id="ARBA00023239"/>
    </source>
</evidence>
<dbReference type="Pfam" id="PF04295">
    <property type="entry name" value="GD_AH_second"/>
    <property type="match status" value="1"/>
</dbReference>
<evidence type="ECO:0000313" key="5">
    <source>
        <dbReference type="Proteomes" id="UP000805841"/>
    </source>
</evidence>
<gene>
    <name evidence="4" type="ORF">HAQ05_10760</name>
</gene>
<dbReference type="Proteomes" id="UP000805841">
    <property type="component" value="Unassembled WGS sequence"/>
</dbReference>
<reference evidence="4 5" key="1">
    <citation type="journal article" date="2020" name="Insects">
        <title>Bacteria Belonging to Pseudomonas typographi sp. nov. from the Bark Beetle Ips typographus Have Genomic Potential to Aid in the Host Ecology.</title>
        <authorList>
            <person name="Peral-Aranega E."/>
            <person name="Saati-Santamaria Z."/>
            <person name="Kolarik M."/>
            <person name="Rivas R."/>
            <person name="Garcia-Fraile P."/>
        </authorList>
    </citation>
    <scope>NUCLEOTIDE SEQUENCE [LARGE SCALE GENOMIC DNA]</scope>
    <source>
        <strain evidence="4 5">CA3A</strain>
    </source>
</reference>
<keyword evidence="5" id="KW-1185">Reference proteome</keyword>
<organism evidence="4 5">
    <name type="scientific">Pseudomonas typographi</name>
    <dbReference type="NCBI Taxonomy" id="2715964"/>
    <lineage>
        <taxon>Bacteria</taxon>
        <taxon>Pseudomonadati</taxon>
        <taxon>Pseudomonadota</taxon>
        <taxon>Gammaproteobacteria</taxon>
        <taxon>Pseudomonadales</taxon>
        <taxon>Pseudomonadaceae</taxon>
        <taxon>Pseudomonas</taxon>
    </lineage>
</organism>
<dbReference type="Pfam" id="PF20629">
    <property type="entry name" value="GD_AH_C"/>
    <property type="match status" value="1"/>
</dbReference>
<dbReference type="InterPro" id="IPR052172">
    <property type="entry name" value="UxaA_altronate/galactarate_dh"/>
</dbReference>
<keyword evidence="2" id="KW-0456">Lyase</keyword>
<comment type="caution">
    <text evidence="4">The sequence shown here is derived from an EMBL/GenBank/DDBJ whole genome shotgun (WGS) entry which is preliminary data.</text>
</comment>
<evidence type="ECO:0000256" key="1">
    <source>
        <dbReference type="ARBA" id="ARBA00010986"/>
    </source>
</evidence>
<evidence type="ECO:0000313" key="4">
    <source>
        <dbReference type="EMBL" id="MBD1599183.1"/>
    </source>
</evidence>
<proteinExistence type="inferred from homology"/>
<comment type="similarity">
    <text evidence="1">Belongs to the UxaA family.</text>
</comment>
<evidence type="ECO:0000259" key="3">
    <source>
        <dbReference type="SMART" id="SM00858"/>
    </source>
</evidence>
<accession>A0ABR7Z1D2</accession>
<dbReference type="Pfam" id="PF08666">
    <property type="entry name" value="SAF"/>
    <property type="match status" value="1"/>
</dbReference>
<dbReference type="SMART" id="SM00858">
    <property type="entry name" value="SAF"/>
    <property type="match status" value="1"/>
</dbReference>
<protein>
    <submittedName>
        <fullName evidence="4">Altronate dehydratase</fullName>
    </submittedName>
</protein>
<dbReference type="CDD" id="cd11613">
    <property type="entry name" value="SAF_AH_GD"/>
    <property type="match status" value="1"/>
</dbReference>
<dbReference type="InterPro" id="IPR007392">
    <property type="entry name" value="GD_AH_second"/>
</dbReference>
<feature type="domain" description="SAF" evidence="3">
    <location>
        <begin position="24"/>
        <end position="93"/>
    </location>
</feature>
<dbReference type="EMBL" id="JAAOCA010000011">
    <property type="protein sequence ID" value="MBD1599183.1"/>
    <property type="molecule type" value="Genomic_DNA"/>
</dbReference>
<dbReference type="PANTHER" id="PTHR30536:SF5">
    <property type="entry name" value="ALTRONATE DEHYDRATASE"/>
    <property type="match status" value="1"/>
</dbReference>
<sequence length="518" mass="54823">MDLITKTGAAHDIAAAFIRLNPLDDVLVARQPLPAGLFIEAENLTVAQPIPAGHKVASRALAQGEPLRRYGQIIGFASQPIAAGEHVHVHNVEMGDFSRDYAFGVDRRETPRTQATFQGIVRPSGRVATRNYIGILTSVNCSATVARAIADHFRRDIHPEALAPYPNVDGVVALTHGVGCAVDPKGEALAMLQRTLGGYAVHANFHSVLMIGLGCETNQIDDLLAAQGLQTGHQLRTFTIQGSGGTTKTIASGIAQVKALLAEANQVKREAVSASHLVVGLQCGGSDGYSGITANPALGNAVDRLVAAGGTAILSETPEIYGAEHLLTRRAVSREVGEKLIARIHWWERYCQRMNAELNNNPSAGNKAGGLTTILEKSLGAVAKAGSTNLVDVYQYAEPVRAHGLVFMDSPGYDPVSATGQVASGANLIAFTTGRGSAYGCAPSPSIKLATNQRLFEHQEDDMDVNCGGIADGSTSIEERGAHIFAMMLRIASGERSKSEQHGYGQNEFVPWQIGAIT</sequence>
<dbReference type="RefSeq" id="WP_190420251.1">
    <property type="nucleotide sequence ID" value="NZ_JAAOCA010000011.1"/>
</dbReference>
<dbReference type="Gene3D" id="2.30.130.110">
    <property type="match status" value="1"/>
</dbReference>
<dbReference type="InterPro" id="IPR048332">
    <property type="entry name" value="GD_AH_C"/>
</dbReference>